<accession>A0A0H5R3M6</accession>
<protein>
    <submittedName>
        <fullName evidence="1">Uncharacterized protein</fullName>
    </submittedName>
</protein>
<dbReference type="EMBL" id="HACM01008338">
    <property type="protein sequence ID" value="CRZ08780.1"/>
    <property type="molecule type" value="Transcribed_RNA"/>
</dbReference>
<evidence type="ECO:0000313" key="1">
    <source>
        <dbReference type="EMBL" id="CRZ08780.1"/>
    </source>
</evidence>
<dbReference type="AlphaFoldDB" id="A0A0H5R3M6"/>
<name>A0A0H5R3M6_9EUKA</name>
<sequence>NSDVDASVPKDILAYKEEAQLETNQAGVYHHEIFSLAQNLGGLTKNLINIIQGPPMASELFQKKLFGFLLLLSFDSDTHNTYEILQSIFNSEILQFRSLFSTSRQQYGTSGAHKLLQKIADDLNILAHLDGAA</sequence>
<proteinExistence type="predicted"/>
<feature type="non-terminal residue" evidence="1">
    <location>
        <position position="1"/>
    </location>
</feature>
<organism evidence="1">
    <name type="scientific">Spongospora subterranea</name>
    <dbReference type="NCBI Taxonomy" id="70186"/>
    <lineage>
        <taxon>Eukaryota</taxon>
        <taxon>Sar</taxon>
        <taxon>Rhizaria</taxon>
        <taxon>Endomyxa</taxon>
        <taxon>Phytomyxea</taxon>
        <taxon>Plasmodiophorida</taxon>
        <taxon>Plasmodiophoridae</taxon>
        <taxon>Spongospora</taxon>
    </lineage>
</organism>
<reference evidence="1" key="1">
    <citation type="submission" date="2015-04" db="EMBL/GenBank/DDBJ databases">
        <title>The genome sequence of the plant pathogenic Rhizarian Plasmodiophora brassicae reveals insights in its biotrophic life cycle and the origin of chitin synthesis.</title>
        <authorList>
            <person name="Schwelm A."/>
            <person name="Fogelqvist J."/>
            <person name="Knaust A."/>
            <person name="Julke S."/>
            <person name="Lilja T."/>
            <person name="Dhandapani V."/>
            <person name="Bonilla-Rosso G."/>
            <person name="Karlsson M."/>
            <person name="Shevchenko A."/>
            <person name="Choi S.R."/>
            <person name="Kim H.G."/>
            <person name="Park J.Y."/>
            <person name="Lim Y.P."/>
            <person name="Ludwig-Muller J."/>
            <person name="Dixelius C."/>
        </authorList>
    </citation>
    <scope>NUCLEOTIDE SEQUENCE</scope>
    <source>
        <tissue evidence="1">Potato root galls</tissue>
    </source>
</reference>